<dbReference type="CDD" id="cd16917">
    <property type="entry name" value="HATPase_UhpB-NarQ-NarX-like"/>
    <property type="match status" value="1"/>
</dbReference>
<keyword evidence="9" id="KW-0812">Transmembrane</keyword>
<evidence type="ECO:0000256" key="7">
    <source>
        <dbReference type="ARBA" id="ARBA00022840"/>
    </source>
</evidence>
<dbReference type="GO" id="GO:0000155">
    <property type="term" value="F:phosphorelay sensor kinase activity"/>
    <property type="evidence" value="ECO:0007669"/>
    <property type="project" value="InterPro"/>
</dbReference>
<dbReference type="Gene3D" id="1.20.5.1930">
    <property type="match status" value="1"/>
</dbReference>
<keyword evidence="12" id="KW-1185">Reference proteome</keyword>
<evidence type="ECO:0000256" key="3">
    <source>
        <dbReference type="ARBA" id="ARBA00022553"/>
    </source>
</evidence>
<name>A0A3L7J1R0_9MICO</name>
<keyword evidence="8" id="KW-0902">Two-component regulatory system</keyword>
<dbReference type="PANTHER" id="PTHR24421">
    <property type="entry name" value="NITRATE/NITRITE SENSOR PROTEIN NARX-RELATED"/>
    <property type="match status" value="1"/>
</dbReference>
<evidence type="ECO:0000256" key="9">
    <source>
        <dbReference type="SAM" id="Phobius"/>
    </source>
</evidence>
<evidence type="ECO:0000256" key="1">
    <source>
        <dbReference type="ARBA" id="ARBA00000085"/>
    </source>
</evidence>
<dbReference type="Pfam" id="PF07730">
    <property type="entry name" value="HisKA_3"/>
    <property type="match status" value="1"/>
</dbReference>
<feature type="transmembrane region" description="Helical" evidence="9">
    <location>
        <begin position="81"/>
        <end position="105"/>
    </location>
</feature>
<evidence type="ECO:0000256" key="2">
    <source>
        <dbReference type="ARBA" id="ARBA00012438"/>
    </source>
</evidence>
<accession>A0A3L7J1R0</accession>
<feature type="domain" description="Signal transduction histidine kinase subgroup 3 dimerisation and phosphoacceptor" evidence="10">
    <location>
        <begin position="202"/>
        <end position="268"/>
    </location>
</feature>
<comment type="catalytic activity">
    <reaction evidence="1">
        <text>ATP + protein L-histidine = ADP + protein N-phospho-L-histidine.</text>
        <dbReference type="EC" id="2.7.13.3"/>
    </reaction>
</comment>
<feature type="transmembrane region" description="Helical" evidence="9">
    <location>
        <begin position="20"/>
        <end position="40"/>
    </location>
</feature>
<dbReference type="SUPFAM" id="SSF55874">
    <property type="entry name" value="ATPase domain of HSP90 chaperone/DNA topoisomerase II/histidine kinase"/>
    <property type="match status" value="1"/>
</dbReference>
<proteinExistence type="predicted"/>
<dbReference type="GO" id="GO:0016020">
    <property type="term" value="C:membrane"/>
    <property type="evidence" value="ECO:0007669"/>
    <property type="project" value="InterPro"/>
</dbReference>
<keyword evidence="3" id="KW-0597">Phosphoprotein</keyword>
<evidence type="ECO:0000256" key="6">
    <source>
        <dbReference type="ARBA" id="ARBA00022777"/>
    </source>
</evidence>
<keyword evidence="4" id="KW-0808">Transferase</keyword>
<dbReference type="AlphaFoldDB" id="A0A3L7J1R0"/>
<keyword evidence="5" id="KW-0547">Nucleotide-binding</keyword>
<dbReference type="EC" id="2.7.13.3" evidence="2"/>
<organism evidence="11 12">
    <name type="scientific">Mycetocola zhadangensis</name>
    <dbReference type="NCBI Taxonomy" id="1164595"/>
    <lineage>
        <taxon>Bacteria</taxon>
        <taxon>Bacillati</taxon>
        <taxon>Actinomycetota</taxon>
        <taxon>Actinomycetes</taxon>
        <taxon>Micrococcales</taxon>
        <taxon>Microbacteriaceae</taxon>
        <taxon>Mycetocola</taxon>
    </lineage>
</organism>
<evidence type="ECO:0000313" key="11">
    <source>
        <dbReference type="EMBL" id="RLQ84394.1"/>
    </source>
</evidence>
<feature type="transmembrane region" description="Helical" evidence="9">
    <location>
        <begin position="148"/>
        <end position="170"/>
    </location>
</feature>
<dbReference type="Proteomes" id="UP000282460">
    <property type="component" value="Unassembled WGS sequence"/>
</dbReference>
<dbReference type="Gene3D" id="3.30.565.10">
    <property type="entry name" value="Histidine kinase-like ATPase, C-terminal domain"/>
    <property type="match status" value="1"/>
</dbReference>
<evidence type="ECO:0000256" key="4">
    <source>
        <dbReference type="ARBA" id="ARBA00022679"/>
    </source>
</evidence>
<dbReference type="InterPro" id="IPR036890">
    <property type="entry name" value="HATPase_C_sf"/>
</dbReference>
<evidence type="ECO:0000313" key="12">
    <source>
        <dbReference type="Proteomes" id="UP000282460"/>
    </source>
</evidence>
<keyword evidence="7" id="KW-0067">ATP-binding</keyword>
<keyword evidence="9" id="KW-0472">Membrane</keyword>
<feature type="transmembrane region" description="Helical" evidence="9">
    <location>
        <begin position="52"/>
        <end position="75"/>
    </location>
</feature>
<keyword evidence="6 11" id="KW-0418">Kinase</keyword>
<gene>
    <name evidence="11" type="ORF">D9V28_09370</name>
</gene>
<dbReference type="RefSeq" id="WP_147440960.1">
    <property type="nucleotide sequence ID" value="NZ_BMEK01000002.1"/>
</dbReference>
<feature type="transmembrane region" description="Helical" evidence="9">
    <location>
        <begin position="117"/>
        <end position="136"/>
    </location>
</feature>
<dbReference type="PANTHER" id="PTHR24421:SF10">
    <property type="entry name" value="NITRATE_NITRITE SENSOR PROTEIN NARQ"/>
    <property type="match status" value="1"/>
</dbReference>
<reference evidence="11 12" key="1">
    <citation type="submission" date="2018-10" db="EMBL/GenBank/DDBJ databases">
        <authorList>
            <person name="Li J."/>
        </authorList>
    </citation>
    <scope>NUCLEOTIDE SEQUENCE [LARGE SCALE GENOMIC DNA]</scope>
    <source>
        <strain evidence="11 12">ZD1-4</strain>
    </source>
</reference>
<evidence type="ECO:0000259" key="10">
    <source>
        <dbReference type="Pfam" id="PF07730"/>
    </source>
</evidence>
<protein>
    <recommendedName>
        <fullName evidence="2">histidine kinase</fullName>
        <ecNumber evidence="2">2.7.13.3</ecNumber>
    </recommendedName>
</protein>
<keyword evidence="9" id="KW-1133">Transmembrane helix</keyword>
<comment type="caution">
    <text evidence="11">The sequence shown here is derived from an EMBL/GenBank/DDBJ whole genome shotgun (WGS) entry which is preliminary data.</text>
</comment>
<evidence type="ECO:0000256" key="8">
    <source>
        <dbReference type="ARBA" id="ARBA00023012"/>
    </source>
</evidence>
<dbReference type="GO" id="GO:0046983">
    <property type="term" value="F:protein dimerization activity"/>
    <property type="evidence" value="ECO:0007669"/>
    <property type="project" value="InterPro"/>
</dbReference>
<dbReference type="EMBL" id="RCWJ01000002">
    <property type="protein sequence ID" value="RLQ84394.1"/>
    <property type="molecule type" value="Genomic_DNA"/>
</dbReference>
<dbReference type="OrthoDB" id="227596at2"/>
<dbReference type="InterPro" id="IPR050482">
    <property type="entry name" value="Sensor_HK_TwoCompSys"/>
</dbReference>
<dbReference type="GO" id="GO:0005524">
    <property type="term" value="F:ATP binding"/>
    <property type="evidence" value="ECO:0007669"/>
    <property type="project" value="UniProtKB-KW"/>
</dbReference>
<evidence type="ECO:0000256" key="5">
    <source>
        <dbReference type="ARBA" id="ARBA00022741"/>
    </source>
</evidence>
<sequence length="415" mass="44355">MSSYATTSASPRPRPLWGAVWRTGLSLVVGGLAFTVLRGWELILFDEAGASGAWLGALMLLDVLLGLAATALVPFRHHAPLAITLMVGIIGSISYFALGAVIVTIISLATRRRARELAVLAVVILVVTVLAEAWISSTILAPIAEPAVWWQVTLVMAVALAVLIVTGLYIGGRRELIKALVQRSELLEEEQALRLEQARSAERSAIAREMHDVLAHRLSLVAMHSGGLAWREDLSREQSAATAAVVQENARLALAELRGVLGVLRAPSAETNPDALTPQPSLGVLDELLAESTQAGLAVHCEIAPDIAPVLSTLSSVQSRHAYRIVQEALTNARRHAPGSRVEVTLGGTPGTRLELKVRNRLSQPRESEALNGARHRVGMGLTGMTERARLAGGELVHGVVGSDFVVEAWLPWTN</sequence>
<dbReference type="InterPro" id="IPR011712">
    <property type="entry name" value="Sig_transdc_His_kin_sub3_dim/P"/>
</dbReference>